<reference evidence="5" key="1">
    <citation type="journal article" date="2013" name="Genome Announc.">
        <title>Draft genome sequence of the basidiomycetous yeast-like fungus Pseudozyma hubeiensis SY62, which produces an abundant amount of the biosurfactant mannosylerythritol lipids.</title>
        <authorList>
            <person name="Konishi M."/>
            <person name="Hatada Y."/>
            <person name="Horiuchi J."/>
        </authorList>
    </citation>
    <scope>NUCLEOTIDE SEQUENCE [LARGE SCALE GENOMIC DNA]</scope>
    <source>
        <strain evidence="5">SY62</strain>
    </source>
</reference>
<feature type="compositionally biased region" description="Basic and acidic residues" evidence="3">
    <location>
        <begin position="246"/>
        <end position="261"/>
    </location>
</feature>
<dbReference type="eggNOG" id="KOG1208">
    <property type="taxonomic scope" value="Eukaryota"/>
</dbReference>
<dbReference type="GO" id="GO:0016491">
    <property type="term" value="F:oxidoreductase activity"/>
    <property type="evidence" value="ECO:0007669"/>
    <property type="project" value="UniProtKB-KW"/>
</dbReference>
<dbReference type="RefSeq" id="XP_012188848.1">
    <property type="nucleotide sequence ID" value="XM_012333458.1"/>
</dbReference>
<evidence type="ECO:0000256" key="3">
    <source>
        <dbReference type="SAM" id="MobiDB-lite"/>
    </source>
</evidence>
<evidence type="ECO:0000313" key="5">
    <source>
        <dbReference type="Proteomes" id="UP000014071"/>
    </source>
</evidence>
<dbReference type="PANTHER" id="PTHR24320">
    <property type="entry name" value="RETINOL DEHYDROGENASE"/>
    <property type="match status" value="1"/>
</dbReference>
<dbReference type="SUPFAM" id="SSF51735">
    <property type="entry name" value="NAD(P)-binding Rossmann-fold domains"/>
    <property type="match status" value="1"/>
</dbReference>
<feature type="region of interest" description="Disordered" evidence="3">
    <location>
        <begin position="42"/>
        <end position="65"/>
    </location>
</feature>
<dbReference type="AlphaFoldDB" id="R9P1W9"/>
<dbReference type="GeneID" id="24108127"/>
<comment type="similarity">
    <text evidence="1">Belongs to the short-chain dehydrogenases/reductases (SDR) family.</text>
</comment>
<gene>
    <name evidence="4" type="ORF">PHSY_002836</name>
</gene>
<keyword evidence="2" id="KW-0560">Oxidoreductase</keyword>
<sequence length="521" mass="57238">MPVHFFASTVSSTIPSEYWATIAATCVAISFLKTWSKGAKLLDPPPPPPATSSSSSSPTPPPPSDKLFTDLHGRVVLVATGAFTPLGVVTLSSLAHRGAQIIALTPDISDPSVIQLVHLIRDSTQSELIYAEQCDVASLESISAFAALWNSGDKKQQEGVRRLDGVLFLPPGRDDLGTVQGSHPARADRVYQLHVLAKFHLINSLLSGLLVQPPEREVRIVSAMSPFYAAGVGHFDVLSSTSQPSPDREGGKKKAKQEEKSPQTQLQKLSESSYSALIGAASLRWYALTVELQRRLDLLAEADPRPRTKLPGIDLNPNSVATRFTTNGASSTAIQDEAASRMKRHSNISVINVCPGFERSTDIIDTFLPPPSHPTSPNPIQSTIHLIRSILRYILLLLIWPFVWLLAKSPATAADSLVWATTRSLEPLSERYHRIISLLTKSNTGSGDQIRRWQDNLIPGEMYREGRIVRPQLPHRFGSTRPADTNDTKVTDAWSDLWKHEEQEVERRIKALGGQIKRPQV</sequence>
<dbReference type="InterPro" id="IPR036291">
    <property type="entry name" value="NAD(P)-bd_dom_sf"/>
</dbReference>
<feature type="region of interest" description="Disordered" evidence="3">
    <location>
        <begin position="238"/>
        <end position="267"/>
    </location>
</feature>
<dbReference type="EMBL" id="DF238791">
    <property type="protein sequence ID" value="GAC95261.1"/>
    <property type="molecule type" value="Genomic_DNA"/>
</dbReference>
<evidence type="ECO:0000256" key="2">
    <source>
        <dbReference type="ARBA" id="ARBA00023002"/>
    </source>
</evidence>
<dbReference type="OrthoDB" id="191979at2759"/>
<evidence type="ECO:0000313" key="4">
    <source>
        <dbReference type="EMBL" id="GAC95261.1"/>
    </source>
</evidence>
<dbReference type="STRING" id="1305764.R9P1W9"/>
<dbReference type="Proteomes" id="UP000014071">
    <property type="component" value="Unassembled WGS sequence"/>
</dbReference>
<evidence type="ECO:0000256" key="1">
    <source>
        <dbReference type="ARBA" id="ARBA00006484"/>
    </source>
</evidence>
<protein>
    <submittedName>
        <fullName evidence="4">Uncharacterized protein</fullName>
    </submittedName>
</protein>
<name>R9P1W9_PSEHS</name>
<keyword evidence="5" id="KW-1185">Reference proteome</keyword>
<dbReference type="PANTHER" id="PTHR24320:SF152">
    <property type="entry name" value="SHORT-CHAIN DEHYDROGENASE_REDUCTASE FAMILY PROTEIN"/>
    <property type="match status" value="1"/>
</dbReference>
<dbReference type="HOGENOM" id="CLU_026933_0_0_1"/>
<organism evidence="4 5">
    <name type="scientific">Pseudozyma hubeiensis (strain SY62)</name>
    <name type="common">Yeast</name>
    <dbReference type="NCBI Taxonomy" id="1305764"/>
    <lineage>
        <taxon>Eukaryota</taxon>
        <taxon>Fungi</taxon>
        <taxon>Dikarya</taxon>
        <taxon>Basidiomycota</taxon>
        <taxon>Ustilaginomycotina</taxon>
        <taxon>Ustilaginomycetes</taxon>
        <taxon>Ustilaginales</taxon>
        <taxon>Ustilaginaceae</taxon>
        <taxon>Pseudozyma</taxon>
    </lineage>
</organism>
<dbReference type="Gene3D" id="3.40.50.720">
    <property type="entry name" value="NAD(P)-binding Rossmann-like Domain"/>
    <property type="match status" value="1"/>
</dbReference>
<proteinExistence type="inferred from homology"/>
<accession>R9P1W9</accession>